<dbReference type="EMBL" id="JAGDFM010000001">
    <property type="protein sequence ID" value="KAG7393852.1"/>
    <property type="molecule type" value="Genomic_DNA"/>
</dbReference>
<proteinExistence type="predicted"/>
<evidence type="ECO:0000313" key="2">
    <source>
        <dbReference type="Proteomes" id="UP000694044"/>
    </source>
</evidence>
<sequence length="80" mass="8593">MMAAVDDVGRADLAAPPSTQLLLAAHPDRYRQLLRTFVAWKQRAQTQSMATATTVAPNSRFVAELRASTTSSSATVSTDI</sequence>
<keyword evidence="2" id="KW-1185">Reference proteome</keyword>
<reference evidence="1" key="1">
    <citation type="submission" date="2021-02" db="EMBL/GenBank/DDBJ databases">
        <authorList>
            <person name="Palmer J.M."/>
        </authorList>
    </citation>
    <scope>NUCLEOTIDE SEQUENCE</scope>
    <source>
        <strain evidence="1">SCRP734</strain>
    </source>
</reference>
<dbReference type="OrthoDB" id="128788at2759"/>
<evidence type="ECO:0000313" key="1">
    <source>
        <dbReference type="EMBL" id="KAG7393852.1"/>
    </source>
</evidence>
<comment type="caution">
    <text evidence="1">The sequence shown here is derived from an EMBL/GenBank/DDBJ whole genome shotgun (WGS) entry which is preliminary data.</text>
</comment>
<gene>
    <name evidence="1" type="ORF">PHYPSEUDO_000029</name>
</gene>
<dbReference type="AlphaFoldDB" id="A0A8T1WIB7"/>
<organism evidence="1 2">
    <name type="scientific">Phytophthora pseudosyringae</name>
    <dbReference type="NCBI Taxonomy" id="221518"/>
    <lineage>
        <taxon>Eukaryota</taxon>
        <taxon>Sar</taxon>
        <taxon>Stramenopiles</taxon>
        <taxon>Oomycota</taxon>
        <taxon>Peronosporomycetes</taxon>
        <taxon>Peronosporales</taxon>
        <taxon>Peronosporaceae</taxon>
        <taxon>Phytophthora</taxon>
    </lineage>
</organism>
<name>A0A8T1WIB7_9STRA</name>
<protein>
    <submittedName>
        <fullName evidence="1">Uncharacterized protein</fullName>
    </submittedName>
</protein>
<accession>A0A8T1WIB7</accession>
<dbReference type="Proteomes" id="UP000694044">
    <property type="component" value="Unassembled WGS sequence"/>
</dbReference>